<feature type="transmembrane region" description="Helical" evidence="1">
    <location>
        <begin position="170"/>
        <end position="191"/>
    </location>
</feature>
<dbReference type="EMBL" id="VSSQ01000519">
    <property type="protein sequence ID" value="MPL96651.1"/>
    <property type="molecule type" value="Genomic_DNA"/>
</dbReference>
<name>A0A644VYZ2_9ZZZZ</name>
<feature type="transmembrane region" description="Helical" evidence="1">
    <location>
        <begin position="197"/>
        <end position="215"/>
    </location>
</feature>
<keyword evidence="1" id="KW-0812">Transmembrane</keyword>
<evidence type="ECO:0000313" key="2">
    <source>
        <dbReference type="EMBL" id="MPL96651.1"/>
    </source>
</evidence>
<accession>A0A644VYZ2</accession>
<keyword evidence="1" id="KW-1133">Transmembrane helix</keyword>
<feature type="transmembrane region" description="Helical" evidence="1">
    <location>
        <begin position="227"/>
        <end position="250"/>
    </location>
</feature>
<comment type="caution">
    <text evidence="2">The sequence shown here is derived from an EMBL/GenBank/DDBJ whole genome shotgun (WGS) entry which is preliminary data.</text>
</comment>
<feature type="transmembrane region" description="Helical" evidence="1">
    <location>
        <begin position="278"/>
        <end position="295"/>
    </location>
</feature>
<dbReference type="AlphaFoldDB" id="A0A644VYZ2"/>
<sequence length="308" mass="35606">MIFPKAKKIAKELDWYKTKDGVFGLYKDYFFNVGDGSLLSNPQYKYVSATTDTLTEEQKLQIKTELETNKKLLKFSNFEIGDNSVFVQFFENLTFTKLKTVYTLFDFLVDLFKKVGISEQNKCHNCDSKDSVKYYELNDNGVLLCSPCFRQIENSYYEVERERISEEKNYLTGFLGSLVFSIPGIIVWVLIAVYLERLASAMAMVIAFLGLKGYDYFKGRHGKMTKYIIVFSNIISILIANATTVIALLVNEGLTINQSIQEFQTNQAVKDIFNQNTMISFILAFFIWIWLLFLLKDKKMTVKLADKF</sequence>
<gene>
    <name evidence="2" type="ORF">SDC9_42833</name>
</gene>
<protein>
    <submittedName>
        <fullName evidence="2">Uncharacterized protein</fullName>
    </submittedName>
</protein>
<proteinExistence type="predicted"/>
<keyword evidence="1" id="KW-0472">Membrane</keyword>
<reference evidence="2" key="1">
    <citation type="submission" date="2019-08" db="EMBL/GenBank/DDBJ databases">
        <authorList>
            <person name="Kucharzyk K."/>
            <person name="Murdoch R.W."/>
            <person name="Higgins S."/>
            <person name="Loffler F."/>
        </authorList>
    </citation>
    <scope>NUCLEOTIDE SEQUENCE</scope>
</reference>
<organism evidence="2">
    <name type="scientific">bioreactor metagenome</name>
    <dbReference type="NCBI Taxonomy" id="1076179"/>
    <lineage>
        <taxon>unclassified sequences</taxon>
        <taxon>metagenomes</taxon>
        <taxon>ecological metagenomes</taxon>
    </lineage>
</organism>
<evidence type="ECO:0000256" key="1">
    <source>
        <dbReference type="SAM" id="Phobius"/>
    </source>
</evidence>